<dbReference type="InterPro" id="IPR001138">
    <property type="entry name" value="Zn2Cys6_DnaBD"/>
</dbReference>
<gene>
    <name evidence="6" type="ORF">L207DRAFT_517118</name>
</gene>
<name>A0A2J6R939_HYAVF</name>
<dbReference type="PROSITE" id="PS50048">
    <property type="entry name" value="ZN2_CY6_FUNGAL_2"/>
    <property type="match status" value="1"/>
</dbReference>
<dbReference type="EMBL" id="KZ613953">
    <property type="protein sequence ID" value="PMD35006.1"/>
    <property type="molecule type" value="Genomic_DNA"/>
</dbReference>
<dbReference type="CDD" id="cd12148">
    <property type="entry name" value="fungal_TF_MHR"/>
    <property type="match status" value="1"/>
</dbReference>
<dbReference type="AlphaFoldDB" id="A0A2J6R939"/>
<dbReference type="CDD" id="cd00067">
    <property type="entry name" value="GAL4"/>
    <property type="match status" value="1"/>
</dbReference>
<dbReference type="InterPro" id="IPR036864">
    <property type="entry name" value="Zn2-C6_fun-type_DNA-bd_sf"/>
</dbReference>
<comment type="subcellular location">
    <subcellularLocation>
        <location evidence="1">Nucleus</location>
    </subcellularLocation>
</comment>
<evidence type="ECO:0000256" key="1">
    <source>
        <dbReference type="ARBA" id="ARBA00004123"/>
    </source>
</evidence>
<evidence type="ECO:0000256" key="2">
    <source>
        <dbReference type="ARBA" id="ARBA00022723"/>
    </source>
</evidence>
<feature type="domain" description="Zn(2)-C6 fungal-type" evidence="5">
    <location>
        <begin position="28"/>
        <end position="57"/>
    </location>
</feature>
<dbReference type="PANTHER" id="PTHR31001">
    <property type="entry name" value="UNCHARACTERIZED TRANSCRIPTIONAL REGULATORY PROTEIN"/>
    <property type="match status" value="1"/>
</dbReference>
<dbReference type="Pfam" id="PF04082">
    <property type="entry name" value="Fungal_trans"/>
    <property type="match status" value="1"/>
</dbReference>
<dbReference type="GO" id="GO:0003677">
    <property type="term" value="F:DNA binding"/>
    <property type="evidence" value="ECO:0007669"/>
    <property type="project" value="InterPro"/>
</dbReference>
<dbReference type="GO" id="GO:0006351">
    <property type="term" value="P:DNA-templated transcription"/>
    <property type="evidence" value="ECO:0007669"/>
    <property type="project" value="InterPro"/>
</dbReference>
<dbReference type="InterPro" id="IPR007219">
    <property type="entry name" value="XnlR_reg_dom"/>
</dbReference>
<keyword evidence="7" id="KW-1185">Reference proteome</keyword>
<sequence>MLTTSSSTSDEGLRVPAARNGPAREKLSCASCRQRKIKCERVHPCDQCQKAGIDCVFPTRRVRPSRSHRNAVQARDAELLNRIKRLEEILARKSGFQSAAPIVGSSGHSGRSILLTPVPPTGELNEAGPSVTLDDHFSAFAKQQASSSRHLDKDFWSNLSNEFDGLRQLIEGDVDDEEEADESTSHSAEASSALPSFIFQNIESASSSELVPPSPAHNAVLIRSYFANVDPVCKILHRPTVTAYFANMEALVDPLTYQFKFKSFAAVTFAAYFAAVASMTSEECLAELGESRDLLMARYKRDAEVALVRADFLNTLEIITLQALTIYIVVQRSLNQSQSTWALTGLAIRIAQGLGLHRDGDGHALSAFEGEIRRRVWWQIMALDMRASEDRGSEPIFAETSHSTFMPRNLNDEEFMYDSQHPLNGRTGPTDITLCLLTMNALHTSRKINFASLPGKLDASALVAREMMVRQYAHRVESTYLAGYDFSDERTKLLCLTGHYWISKLWLTLYYPLRHRTCVRTASYGIQGLQKAITFLNVHEMIEKHPASANFTWVFKTYVPWHALAIVLAELCNQPTGSLADRAWDIIDSRFEDWNSRVADVKEAMVWGSIKKLLKRARAARHLNQDSLSTGQALNNLNLDPAFHGSNIFESSNSEFQSNNSNNHPSDNLAFLDQVPDEQLDFLNFAPMNAFPADVELPAEPNELDNWNDFMFDVNALDGEMLSDIYGI</sequence>
<evidence type="ECO:0000313" key="6">
    <source>
        <dbReference type="EMBL" id="PMD35006.1"/>
    </source>
</evidence>
<evidence type="ECO:0000256" key="3">
    <source>
        <dbReference type="ARBA" id="ARBA00023242"/>
    </source>
</evidence>
<dbReference type="Proteomes" id="UP000235786">
    <property type="component" value="Unassembled WGS sequence"/>
</dbReference>
<accession>A0A2J6R939</accession>
<dbReference type="SUPFAM" id="SSF57701">
    <property type="entry name" value="Zn2/Cys6 DNA-binding domain"/>
    <property type="match status" value="1"/>
</dbReference>
<dbReference type="SMART" id="SM00066">
    <property type="entry name" value="GAL4"/>
    <property type="match status" value="1"/>
</dbReference>
<dbReference type="STRING" id="1149755.A0A2J6R939"/>
<dbReference type="PROSITE" id="PS00463">
    <property type="entry name" value="ZN2_CY6_FUNGAL_1"/>
    <property type="match status" value="1"/>
</dbReference>
<reference evidence="6 7" key="1">
    <citation type="submission" date="2016-04" db="EMBL/GenBank/DDBJ databases">
        <title>A degradative enzymes factory behind the ericoid mycorrhizal symbiosis.</title>
        <authorList>
            <consortium name="DOE Joint Genome Institute"/>
            <person name="Martino E."/>
            <person name="Morin E."/>
            <person name="Grelet G."/>
            <person name="Kuo A."/>
            <person name="Kohler A."/>
            <person name="Daghino S."/>
            <person name="Barry K."/>
            <person name="Choi C."/>
            <person name="Cichocki N."/>
            <person name="Clum A."/>
            <person name="Copeland A."/>
            <person name="Hainaut M."/>
            <person name="Haridas S."/>
            <person name="Labutti K."/>
            <person name="Lindquist E."/>
            <person name="Lipzen A."/>
            <person name="Khouja H.-R."/>
            <person name="Murat C."/>
            <person name="Ohm R."/>
            <person name="Olson A."/>
            <person name="Spatafora J."/>
            <person name="Veneault-Fourrey C."/>
            <person name="Henrissat B."/>
            <person name="Grigoriev I."/>
            <person name="Martin F."/>
            <person name="Perotto S."/>
        </authorList>
    </citation>
    <scope>NUCLEOTIDE SEQUENCE [LARGE SCALE GENOMIC DNA]</scope>
    <source>
        <strain evidence="6 7">F</strain>
    </source>
</reference>
<dbReference type="GO" id="GO:0008270">
    <property type="term" value="F:zinc ion binding"/>
    <property type="evidence" value="ECO:0007669"/>
    <property type="project" value="InterPro"/>
</dbReference>
<proteinExistence type="predicted"/>
<feature type="compositionally biased region" description="Polar residues" evidence="4">
    <location>
        <begin position="1"/>
        <end position="10"/>
    </location>
</feature>
<dbReference type="Gene3D" id="4.10.240.10">
    <property type="entry name" value="Zn(2)-C6 fungal-type DNA-binding domain"/>
    <property type="match status" value="1"/>
</dbReference>
<dbReference type="PANTHER" id="PTHR31001:SF50">
    <property type="entry name" value="ZN(II)2CYS6 TRANSCRIPTION FACTOR (EUROFUNG)"/>
    <property type="match status" value="1"/>
</dbReference>
<dbReference type="SMART" id="SM00906">
    <property type="entry name" value="Fungal_trans"/>
    <property type="match status" value="1"/>
</dbReference>
<keyword evidence="3" id="KW-0539">Nucleus</keyword>
<protein>
    <recommendedName>
        <fullName evidence="5">Zn(2)-C6 fungal-type domain-containing protein</fullName>
    </recommendedName>
</protein>
<keyword evidence="2" id="KW-0479">Metal-binding</keyword>
<evidence type="ECO:0000256" key="4">
    <source>
        <dbReference type="SAM" id="MobiDB-lite"/>
    </source>
</evidence>
<evidence type="ECO:0000259" key="5">
    <source>
        <dbReference type="PROSITE" id="PS50048"/>
    </source>
</evidence>
<dbReference type="OrthoDB" id="435881at2759"/>
<evidence type="ECO:0000313" key="7">
    <source>
        <dbReference type="Proteomes" id="UP000235786"/>
    </source>
</evidence>
<feature type="region of interest" description="Disordered" evidence="4">
    <location>
        <begin position="1"/>
        <end position="20"/>
    </location>
</feature>
<dbReference type="GO" id="GO:0005634">
    <property type="term" value="C:nucleus"/>
    <property type="evidence" value="ECO:0007669"/>
    <property type="project" value="UniProtKB-SubCell"/>
</dbReference>
<dbReference type="InterPro" id="IPR050613">
    <property type="entry name" value="Sec_Metabolite_Reg"/>
</dbReference>
<organism evidence="6 7">
    <name type="scientific">Hyaloscypha variabilis (strain UAMH 11265 / GT02V1 / F)</name>
    <name type="common">Meliniomyces variabilis</name>
    <dbReference type="NCBI Taxonomy" id="1149755"/>
    <lineage>
        <taxon>Eukaryota</taxon>
        <taxon>Fungi</taxon>
        <taxon>Dikarya</taxon>
        <taxon>Ascomycota</taxon>
        <taxon>Pezizomycotina</taxon>
        <taxon>Leotiomycetes</taxon>
        <taxon>Helotiales</taxon>
        <taxon>Hyaloscyphaceae</taxon>
        <taxon>Hyaloscypha</taxon>
        <taxon>Hyaloscypha variabilis</taxon>
    </lineage>
</organism>
<dbReference type="GO" id="GO:0000981">
    <property type="term" value="F:DNA-binding transcription factor activity, RNA polymerase II-specific"/>
    <property type="evidence" value="ECO:0007669"/>
    <property type="project" value="InterPro"/>
</dbReference>
<dbReference type="Pfam" id="PF00172">
    <property type="entry name" value="Zn_clus"/>
    <property type="match status" value="1"/>
</dbReference>